<comment type="similarity">
    <text evidence="4">Belongs to the TonB-dependent receptor family.</text>
</comment>
<dbReference type="Proteomes" id="UP000323708">
    <property type="component" value="Unassembled WGS sequence"/>
</dbReference>
<keyword evidence="8" id="KW-0675">Receptor</keyword>
<evidence type="ECO:0000259" key="7">
    <source>
        <dbReference type="Pfam" id="PF07715"/>
    </source>
</evidence>
<dbReference type="InterPro" id="IPR036942">
    <property type="entry name" value="Beta-barrel_TonB_sf"/>
</dbReference>
<comment type="subcellular location">
    <subcellularLocation>
        <location evidence="1 4">Cell outer membrane</location>
    </subcellularLocation>
</comment>
<dbReference type="Gene3D" id="2.40.170.20">
    <property type="entry name" value="TonB-dependent receptor, beta-barrel domain"/>
    <property type="match status" value="1"/>
</dbReference>
<dbReference type="RefSeq" id="WP_149611795.1">
    <property type="nucleotide sequence ID" value="NZ_VTUX01000005.1"/>
</dbReference>
<feature type="domain" description="TonB-dependent receptor plug" evidence="7">
    <location>
        <begin position="56"/>
        <end position="166"/>
    </location>
</feature>
<dbReference type="EMBL" id="VTUX01000005">
    <property type="protein sequence ID" value="KAA1190640.1"/>
    <property type="molecule type" value="Genomic_DNA"/>
</dbReference>
<keyword evidence="4" id="KW-0798">TonB box</keyword>
<evidence type="ECO:0000259" key="6">
    <source>
        <dbReference type="Pfam" id="PF00593"/>
    </source>
</evidence>
<feature type="signal peptide" evidence="5">
    <location>
        <begin position="1"/>
        <end position="29"/>
    </location>
</feature>
<dbReference type="InterPro" id="IPR037066">
    <property type="entry name" value="Plug_dom_sf"/>
</dbReference>
<protein>
    <submittedName>
        <fullName evidence="8">TonB-dependent receptor</fullName>
    </submittedName>
</protein>
<evidence type="ECO:0000256" key="4">
    <source>
        <dbReference type="RuleBase" id="RU003357"/>
    </source>
</evidence>
<dbReference type="GO" id="GO:0009279">
    <property type="term" value="C:cell outer membrane"/>
    <property type="evidence" value="ECO:0007669"/>
    <property type="project" value="UniProtKB-SubCell"/>
</dbReference>
<evidence type="ECO:0000256" key="3">
    <source>
        <dbReference type="ARBA" id="ARBA00023237"/>
    </source>
</evidence>
<reference evidence="8 9" key="1">
    <citation type="submission" date="2019-09" db="EMBL/GenBank/DDBJ databases">
        <authorList>
            <person name="Chen X.-Y."/>
        </authorList>
    </citation>
    <scope>NUCLEOTIDE SEQUENCE [LARGE SCALE GENOMIC DNA]</scope>
    <source>
        <strain evidence="8 9">NY5</strain>
    </source>
</reference>
<dbReference type="PANTHER" id="PTHR47234:SF2">
    <property type="entry name" value="TONB-DEPENDENT RECEPTOR"/>
    <property type="match status" value="1"/>
</dbReference>
<dbReference type="PANTHER" id="PTHR47234">
    <property type="match status" value="1"/>
</dbReference>
<evidence type="ECO:0000313" key="9">
    <source>
        <dbReference type="Proteomes" id="UP000323708"/>
    </source>
</evidence>
<keyword evidence="5" id="KW-0732">Signal</keyword>
<name>A0A5B0WU83_9GAMM</name>
<dbReference type="SUPFAM" id="SSF56935">
    <property type="entry name" value="Porins"/>
    <property type="match status" value="1"/>
</dbReference>
<evidence type="ECO:0000256" key="1">
    <source>
        <dbReference type="ARBA" id="ARBA00004442"/>
    </source>
</evidence>
<dbReference type="AlphaFoldDB" id="A0A5B0WU83"/>
<keyword evidence="2 4" id="KW-0472">Membrane</keyword>
<dbReference type="InterPro" id="IPR012910">
    <property type="entry name" value="Plug_dom"/>
</dbReference>
<feature type="domain" description="TonB-dependent receptor-like beta-barrel" evidence="6">
    <location>
        <begin position="407"/>
        <end position="914"/>
    </location>
</feature>
<dbReference type="Gene3D" id="2.170.130.10">
    <property type="entry name" value="TonB-dependent receptor, plug domain"/>
    <property type="match status" value="1"/>
</dbReference>
<keyword evidence="3" id="KW-0998">Cell outer membrane</keyword>
<dbReference type="Pfam" id="PF00593">
    <property type="entry name" value="TonB_dep_Rec_b-barrel"/>
    <property type="match status" value="1"/>
</dbReference>
<evidence type="ECO:0000256" key="2">
    <source>
        <dbReference type="ARBA" id="ARBA00023136"/>
    </source>
</evidence>
<organism evidence="8 9">
    <name type="scientific">Pseudohalioglobus sediminis</name>
    <dbReference type="NCBI Taxonomy" id="2606449"/>
    <lineage>
        <taxon>Bacteria</taxon>
        <taxon>Pseudomonadati</taxon>
        <taxon>Pseudomonadota</taxon>
        <taxon>Gammaproteobacteria</taxon>
        <taxon>Cellvibrionales</taxon>
        <taxon>Halieaceae</taxon>
        <taxon>Pseudohalioglobus</taxon>
    </lineage>
</organism>
<keyword evidence="9" id="KW-1185">Reference proteome</keyword>
<proteinExistence type="inferred from homology"/>
<accession>A0A5B0WU83</accession>
<comment type="caution">
    <text evidence="8">The sequence shown here is derived from an EMBL/GenBank/DDBJ whole genome shotgun (WGS) entry which is preliminary data.</text>
</comment>
<dbReference type="InterPro" id="IPR000531">
    <property type="entry name" value="Beta-barrel_TonB"/>
</dbReference>
<feature type="chain" id="PRO_5022911957" evidence="5">
    <location>
        <begin position="30"/>
        <end position="948"/>
    </location>
</feature>
<evidence type="ECO:0000313" key="8">
    <source>
        <dbReference type="EMBL" id="KAA1190640.1"/>
    </source>
</evidence>
<evidence type="ECO:0000256" key="5">
    <source>
        <dbReference type="SAM" id="SignalP"/>
    </source>
</evidence>
<sequence length="948" mass="101757">MIKKNRLSVAVSAALGLASLSLSSPGAFAQEETMLEEVVVTGSRITRNPESYLGGMSITSGEQIEQIGTYSVLDTLARLPSVTSSGGGTNRNNSNGGRGANFVEIHNLAAERTLVLMDGRRVVSTIRDSTGLAVDLQSFPSNMIDRVEVLADGASAIYGSDAVAGVVNVVMKNGFEGFEFTGGYGQPQDDGGETQNVGFLFGAQGARGGFTVGFTYNDTENVDFLDRSWSRVPILGEADDGEGGRLTLIGSGIPPEGRVPDAGIIFKDDPATGASYQPYDTFGFSGLNGSAGDGSVQSILDTGHRFNYNDPGRKGVSLVNPATVYNFGTIGEVEIADGWSAYTNLIAQHREGTLYFTPLPVSGAAGRFTDLLKVPFDNPNLPTDAAAVIREALGPDAETFQMSYRGLDLGNRTFEYDTDTYQATVGFRGDLDFIGSDWSFDSWATWGQSRLTEVTFGQLNVANLQAAVDPAQCALISSCPKKANGDPLFDPFGRSPKTQEEIDFITFEDHEKTEYEMWHVAASLATSDLIELPAGGMGFAAGLEWRDESGSVTPSGIVGNGDSGGNFAEPTSGGYNLWEIYAEVDIPILSGAPFAEELGIEAAVRYSDYDDYDETTWKLGGRWAPAEWLTFRAQASTGFRAPNVLELFGGTADAFTGVTDPCNAVNQAANPTVAANCASQGVPADYIQPAAQLKLSQGGNPELEPETSDNFSVGLVLTPEIWGNPRIAIDYYDVEIDGAIGTPVASNVINTCYETAGLAAPECDRIGRGPNGDVIRFDLLLENLATIETSGVDVNMTFSWDAGPGVLTADWLVNWLDEYTETTDTGFKEEFAGEVACDVCSFAGYPEIKSTLSATYAMNAWTGTLAWRYIDEMDISDEIGFDEFNKTADAVNYFDFYGSYNWDNWTFSVGVENLTDEEPPFVPAISANTSPIYDYLGRFYSARIKFAM</sequence>
<dbReference type="Pfam" id="PF07715">
    <property type="entry name" value="Plug"/>
    <property type="match status" value="1"/>
</dbReference>
<gene>
    <name evidence="8" type="ORF">F0M18_12585</name>
</gene>